<keyword evidence="3" id="KW-1185">Reference proteome</keyword>
<protein>
    <submittedName>
        <fullName evidence="2">(2Fe-2S)-binding protein</fullName>
    </submittedName>
</protein>
<dbReference type="RefSeq" id="WP_231439903.1">
    <property type="nucleotide sequence ID" value="NZ_JAJOMB010000003.1"/>
</dbReference>
<accession>A0A9X1N9A8</accession>
<organism evidence="2 3">
    <name type="scientific">Kineosporia babensis</name>
    <dbReference type="NCBI Taxonomy" id="499548"/>
    <lineage>
        <taxon>Bacteria</taxon>
        <taxon>Bacillati</taxon>
        <taxon>Actinomycetota</taxon>
        <taxon>Actinomycetes</taxon>
        <taxon>Kineosporiales</taxon>
        <taxon>Kineosporiaceae</taxon>
        <taxon>Kineosporia</taxon>
    </lineage>
</organism>
<evidence type="ECO:0000313" key="3">
    <source>
        <dbReference type="Proteomes" id="UP001138997"/>
    </source>
</evidence>
<dbReference type="EMBL" id="JAJOMB010000003">
    <property type="protein sequence ID" value="MCD5310747.1"/>
    <property type="molecule type" value="Genomic_DNA"/>
</dbReference>
<dbReference type="InterPro" id="IPR042204">
    <property type="entry name" value="2Fe-2S-bd_N"/>
</dbReference>
<dbReference type="InterPro" id="IPR036010">
    <property type="entry name" value="2Fe-2S_ferredoxin-like_sf"/>
</dbReference>
<dbReference type="GO" id="GO:0016491">
    <property type="term" value="F:oxidoreductase activity"/>
    <property type="evidence" value="ECO:0007669"/>
    <property type="project" value="UniProtKB-KW"/>
</dbReference>
<evidence type="ECO:0000256" key="1">
    <source>
        <dbReference type="ARBA" id="ARBA00023002"/>
    </source>
</evidence>
<dbReference type="Pfam" id="PF13510">
    <property type="entry name" value="Fer2_4"/>
    <property type="match status" value="1"/>
</dbReference>
<dbReference type="Proteomes" id="UP001138997">
    <property type="component" value="Unassembled WGS sequence"/>
</dbReference>
<name>A0A9X1N9A8_9ACTN</name>
<gene>
    <name evidence="2" type="ORF">LR394_07565</name>
</gene>
<evidence type="ECO:0000313" key="2">
    <source>
        <dbReference type="EMBL" id="MCD5310747.1"/>
    </source>
</evidence>
<dbReference type="SUPFAM" id="SSF54292">
    <property type="entry name" value="2Fe-2S ferredoxin-like"/>
    <property type="match status" value="1"/>
</dbReference>
<dbReference type="AlphaFoldDB" id="A0A9X1N9A8"/>
<dbReference type="Gene3D" id="3.10.20.440">
    <property type="entry name" value="2Fe-2S iron-sulphur cluster binding domain, sarcosine oxidase, alpha subunit, N-terminal domain"/>
    <property type="match status" value="1"/>
</dbReference>
<reference evidence="2" key="1">
    <citation type="submission" date="2021-11" db="EMBL/GenBank/DDBJ databases">
        <title>Streptomyces corallinus and Kineosporia corallina sp. nov., two new coral-derived marine actinobacteria.</title>
        <authorList>
            <person name="Buangrab K."/>
            <person name="Sutthacheep M."/>
            <person name="Yeemin T."/>
            <person name="Harunari E."/>
            <person name="Igarashi Y."/>
            <person name="Sripreechasak P."/>
            <person name="Kanchanasin P."/>
            <person name="Tanasupawat S."/>
            <person name="Phongsopitanun W."/>
        </authorList>
    </citation>
    <scope>NUCLEOTIDE SEQUENCE</scope>
    <source>
        <strain evidence="2">JCM 31032</strain>
    </source>
</reference>
<proteinExistence type="predicted"/>
<dbReference type="GO" id="GO:0051536">
    <property type="term" value="F:iron-sulfur cluster binding"/>
    <property type="evidence" value="ECO:0007669"/>
    <property type="project" value="InterPro"/>
</dbReference>
<sequence length="82" mass="8639">MSPARISIDGATHEVEAGISVTAALRATGTAAVRTHLVTGEPRGPWCGMGTCFECLVEIDGEPETRACLTPVRDGLDIRTSR</sequence>
<keyword evidence="1" id="KW-0560">Oxidoreductase</keyword>
<comment type="caution">
    <text evidence="2">The sequence shown here is derived from an EMBL/GenBank/DDBJ whole genome shotgun (WGS) entry which is preliminary data.</text>
</comment>